<feature type="transmembrane region" description="Helical" evidence="1">
    <location>
        <begin position="84"/>
        <end position="102"/>
    </location>
</feature>
<feature type="transmembrane region" description="Helical" evidence="1">
    <location>
        <begin position="12"/>
        <end position="30"/>
    </location>
</feature>
<keyword evidence="1" id="KW-1133">Transmembrane helix</keyword>
<dbReference type="EMBL" id="ABKJEP030000024">
    <property type="protein sequence ID" value="EMO9456711.1"/>
    <property type="molecule type" value="Genomic_DNA"/>
</dbReference>
<evidence type="ECO:0000256" key="1">
    <source>
        <dbReference type="SAM" id="Phobius"/>
    </source>
</evidence>
<comment type="caution">
    <text evidence="2">The sequence shown here is derived from an EMBL/GenBank/DDBJ whole genome shotgun (WGS) entry which is preliminary data.</text>
</comment>
<proteinExistence type="predicted"/>
<protein>
    <submittedName>
        <fullName evidence="2">Uncharacterized protein</fullName>
    </submittedName>
</protein>
<dbReference type="AlphaFoldDB" id="A0AAI9HRP9"/>
<name>A0AAI9HRP9_MORMO</name>
<evidence type="ECO:0000313" key="2">
    <source>
        <dbReference type="EMBL" id="EMO9456711.1"/>
    </source>
</evidence>
<sequence>MTFLKRLENHKAFLASVSLIIATLIGATTFEVVNRPAVFMLTAMPAVNASVLVPSRMGPGLFLLMPCVVQVSTAGIVWCFTSQGWTDSLGIGALLIVAYVVMTPQNQDDKFAGKSCGGSQ</sequence>
<keyword evidence="1" id="KW-0472">Membrane</keyword>
<keyword evidence="1" id="KW-0812">Transmembrane</keyword>
<reference evidence="2" key="1">
    <citation type="submission" date="2024-02" db="EMBL/GenBank/DDBJ databases">
        <authorList>
            <consortium name="Clinical and Environmental Microbiology Branch: Whole genome sequencing antimicrobial resistance pathogens in the healthcare setting"/>
        </authorList>
    </citation>
    <scope>NUCLEOTIDE SEQUENCE</scope>
    <source>
        <strain evidence="2">2023KU-00017</strain>
    </source>
</reference>
<accession>A0AAI9HRP9</accession>
<feature type="transmembrane region" description="Helical" evidence="1">
    <location>
        <begin position="60"/>
        <end position="78"/>
    </location>
</feature>
<organism evidence="2">
    <name type="scientific">Morganella morganii</name>
    <name type="common">Proteus morganii</name>
    <dbReference type="NCBI Taxonomy" id="582"/>
    <lineage>
        <taxon>Bacteria</taxon>
        <taxon>Pseudomonadati</taxon>
        <taxon>Pseudomonadota</taxon>
        <taxon>Gammaproteobacteria</taxon>
        <taxon>Enterobacterales</taxon>
        <taxon>Morganellaceae</taxon>
        <taxon>Morganella</taxon>
    </lineage>
</organism>
<gene>
    <name evidence="2" type="ORF">PN925_002091</name>
</gene>